<evidence type="ECO:0000313" key="7">
    <source>
        <dbReference type="Proteomes" id="UP000035955"/>
    </source>
</evidence>
<dbReference type="AlphaFoldDB" id="A0A0J6V6Q4"/>
<dbReference type="NCBIfam" id="NF008425">
    <property type="entry name" value="PRK11259.1"/>
    <property type="match status" value="1"/>
</dbReference>
<dbReference type="GO" id="GO:0050660">
    <property type="term" value="F:flavin adenine dinucleotide binding"/>
    <property type="evidence" value="ECO:0007669"/>
    <property type="project" value="InterPro"/>
</dbReference>
<dbReference type="PATRIC" id="fig|298794.3.peg.1032"/>
<dbReference type="InterPro" id="IPR045170">
    <property type="entry name" value="MTOX"/>
</dbReference>
<dbReference type="InterPro" id="IPR006076">
    <property type="entry name" value="FAD-dep_OxRdtase"/>
</dbReference>
<proteinExistence type="predicted"/>
<dbReference type="EMBL" id="LABY01000132">
    <property type="protein sequence ID" value="KMO34601.1"/>
    <property type="molecule type" value="Genomic_DNA"/>
</dbReference>
<dbReference type="SUPFAM" id="SSF51905">
    <property type="entry name" value="FAD/NAD(P)-binding domain"/>
    <property type="match status" value="1"/>
</dbReference>
<dbReference type="GO" id="GO:0008115">
    <property type="term" value="F:sarcosine oxidase activity"/>
    <property type="evidence" value="ECO:0007669"/>
    <property type="project" value="TreeGrafter"/>
</dbReference>
<dbReference type="InterPro" id="IPR036188">
    <property type="entry name" value="FAD/NAD-bd_sf"/>
</dbReference>
<evidence type="ECO:0000256" key="3">
    <source>
        <dbReference type="ARBA" id="ARBA00022827"/>
    </source>
</evidence>
<evidence type="ECO:0000256" key="1">
    <source>
        <dbReference type="ARBA" id="ARBA00001974"/>
    </source>
</evidence>
<feature type="domain" description="FAD dependent oxidoreductase" evidence="5">
    <location>
        <begin position="6"/>
        <end position="357"/>
    </location>
</feature>
<gene>
    <name evidence="6" type="ORF">VQ02_18755</name>
</gene>
<keyword evidence="4" id="KW-0560">Oxidoreductase</keyword>
<reference evidence="6 7" key="1">
    <citation type="submission" date="2015-03" db="EMBL/GenBank/DDBJ databases">
        <title>Genome sequencing of Methylobacterium variabile DSM 16961.</title>
        <authorList>
            <person name="Chaudhry V."/>
            <person name="Patil P.B."/>
        </authorList>
    </citation>
    <scope>NUCLEOTIDE SEQUENCE [LARGE SCALE GENOMIC DNA]</scope>
    <source>
        <strain evidence="6 7">DSM 16961</strain>
    </source>
</reference>
<sequence length="381" mass="41372">MSHPYDVIVLGIGGMGSAACWHLARRGQRVLGLERFDIPHAMGSSHGVNRIIRLAYFEDPSYVPLLRRAYENWREAETRFGEQLLYVTGSIDAGPEGSRVVQGALTACRLHDLPHEILDAAALNARFPGYALPAGHAALLQSEGGFVASERGIVAHVALAQGAGADIRARERALSWEPAGDGVRVRTERGTYEAGRLVLAAGAWMQDIVPALAGRALPERQVLGWFQPRDPAAFTLSTFPVFNALFEEGHFYGFPAWGQPGFKLGLYHHLNETGPAETIDREVHAYDEAALRTALARYFPKADGPTMALRACLFTNTPDEHFVLDTLPDLPQVVVASPCSGHGYKFCSVIGEILADLAIDGETRFDIGLHRIGRLLGTATG</sequence>
<dbReference type="SUPFAM" id="SSF54373">
    <property type="entry name" value="FAD-linked reductases, C-terminal domain"/>
    <property type="match status" value="1"/>
</dbReference>
<dbReference type="Pfam" id="PF01266">
    <property type="entry name" value="DAO"/>
    <property type="match status" value="1"/>
</dbReference>
<organism evidence="6 7">
    <name type="scientific">Methylobacterium variabile</name>
    <dbReference type="NCBI Taxonomy" id="298794"/>
    <lineage>
        <taxon>Bacteria</taxon>
        <taxon>Pseudomonadati</taxon>
        <taxon>Pseudomonadota</taxon>
        <taxon>Alphaproteobacteria</taxon>
        <taxon>Hyphomicrobiales</taxon>
        <taxon>Methylobacteriaceae</taxon>
        <taxon>Methylobacterium</taxon>
    </lineage>
</organism>
<evidence type="ECO:0000256" key="2">
    <source>
        <dbReference type="ARBA" id="ARBA00022630"/>
    </source>
</evidence>
<protein>
    <submittedName>
        <fullName evidence="6">Methyltryptophan oxidase</fullName>
    </submittedName>
</protein>
<evidence type="ECO:0000256" key="4">
    <source>
        <dbReference type="ARBA" id="ARBA00023002"/>
    </source>
</evidence>
<keyword evidence="7" id="KW-1185">Reference proteome</keyword>
<dbReference type="PANTHER" id="PTHR10961:SF7">
    <property type="entry name" value="FAD DEPENDENT OXIDOREDUCTASE DOMAIN-CONTAINING PROTEIN"/>
    <property type="match status" value="1"/>
</dbReference>
<comment type="caution">
    <text evidence="6">The sequence shown here is derived from an EMBL/GenBank/DDBJ whole genome shotgun (WGS) entry which is preliminary data.</text>
</comment>
<evidence type="ECO:0000313" key="6">
    <source>
        <dbReference type="EMBL" id="KMO34601.1"/>
    </source>
</evidence>
<accession>A0A0J6V6Q4</accession>
<dbReference type="PANTHER" id="PTHR10961">
    <property type="entry name" value="PEROXISOMAL SARCOSINE OXIDASE"/>
    <property type="match status" value="1"/>
</dbReference>
<dbReference type="OrthoDB" id="9806257at2"/>
<comment type="cofactor">
    <cofactor evidence="1">
        <name>FAD</name>
        <dbReference type="ChEBI" id="CHEBI:57692"/>
    </cofactor>
</comment>
<dbReference type="Gene3D" id="3.30.9.10">
    <property type="entry name" value="D-Amino Acid Oxidase, subunit A, domain 2"/>
    <property type="match status" value="1"/>
</dbReference>
<name>A0A0J6V6Q4_9HYPH</name>
<keyword evidence="2" id="KW-0285">Flavoprotein</keyword>
<evidence type="ECO:0000259" key="5">
    <source>
        <dbReference type="Pfam" id="PF01266"/>
    </source>
</evidence>
<dbReference type="RefSeq" id="WP_048445724.1">
    <property type="nucleotide sequence ID" value="NZ_LABY01000132.1"/>
</dbReference>
<dbReference type="Gene3D" id="3.50.50.60">
    <property type="entry name" value="FAD/NAD(P)-binding domain"/>
    <property type="match status" value="1"/>
</dbReference>
<dbReference type="Proteomes" id="UP000035955">
    <property type="component" value="Unassembled WGS sequence"/>
</dbReference>
<keyword evidence="3" id="KW-0274">FAD</keyword>